<evidence type="ECO:0000256" key="1">
    <source>
        <dbReference type="ARBA" id="ARBA00022801"/>
    </source>
</evidence>
<proteinExistence type="predicted"/>
<feature type="domain" description="Glycoside hydrolase family 42 N-terminal" evidence="4">
    <location>
        <begin position="58"/>
        <end position="111"/>
    </location>
</feature>
<accession>A0A1H0XGX1</accession>
<dbReference type="InterPro" id="IPR013529">
    <property type="entry name" value="Glyco_hydro_42_N"/>
</dbReference>
<gene>
    <name evidence="5" type="ORF">SAMN05216213_116104</name>
</gene>
<dbReference type="PANTHER" id="PTHR12631">
    <property type="entry name" value="ALPHA-L-IDURONIDASE"/>
    <property type="match status" value="1"/>
</dbReference>
<feature type="chain" id="PRO_5011770681" evidence="3">
    <location>
        <begin position="31"/>
        <end position="444"/>
    </location>
</feature>
<evidence type="ECO:0000313" key="5">
    <source>
        <dbReference type="EMBL" id="SDQ02071.1"/>
    </source>
</evidence>
<evidence type="ECO:0000313" key="6">
    <source>
        <dbReference type="Proteomes" id="UP000199460"/>
    </source>
</evidence>
<evidence type="ECO:0000259" key="4">
    <source>
        <dbReference type="Pfam" id="PF02449"/>
    </source>
</evidence>
<dbReference type="InterPro" id="IPR017853">
    <property type="entry name" value="GH"/>
</dbReference>
<keyword evidence="6" id="KW-1185">Reference proteome</keyword>
<dbReference type="GO" id="GO:0005975">
    <property type="term" value="P:carbohydrate metabolic process"/>
    <property type="evidence" value="ECO:0007669"/>
    <property type="project" value="InterPro"/>
</dbReference>
<dbReference type="Proteomes" id="UP000199460">
    <property type="component" value="Unassembled WGS sequence"/>
</dbReference>
<evidence type="ECO:0000256" key="2">
    <source>
        <dbReference type="ARBA" id="ARBA00023295"/>
    </source>
</evidence>
<name>A0A1H0XGX1_9GAMM</name>
<dbReference type="EMBL" id="FNJJ01000016">
    <property type="protein sequence ID" value="SDQ02071.1"/>
    <property type="molecule type" value="Genomic_DNA"/>
</dbReference>
<dbReference type="InterPro" id="IPR051923">
    <property type="entry name" value="Glycosyl_Hydrolase_39"/>
</dbReference>
<keyword evidence="1" id="KW-0378">Hydrolase</keyword>
<feature type="signal peptide" evidence="3">
    <location>
        <begin position="1"/>
        <end position="30"/>
    </location>
</feature>
<dbReference type="Gene3D" id="3.20.20.80">
    <property type="entry name" value="Glycosidases"/>
    <property type="match status" value="1"/>
</dbReference>
<organism evidence="5 6">
    <name type="scientific">Ectopseudomonas guguanensis</name>
    <dbReference type="NCBI Taxonomy" id="1198456"/>
    <lineage>
        <taxon>Bacteria</taxon>
        <taxon>Pseudomonadati</taxon>
        <taxon>Pseudomonadota</taxon>
        <taxon>Gammaproteobacteria</taxon>
        <taxon>Pseudomonadales</taxon>
        <taxon>Pseudomonadaceae</taxon>
        <taxon>Ectopseudomonas</taxon>
    </lineage>
</organism>
<dbReference type="PANTHER" id="PTHR12631:SF10">
    <property type="entry name" value="BETA-XYLOSIDASE-LIKE PROTEIN-RELATED"/>
    <property type="match status" value="1"/>
</dbReference>
<dbReference type="GO" id="GO:0004565">
    <property type="term" value="F:beta-galactosidase activity"/>
    <property type="evidence" value="ECO:0007669"/>
    <property type="project" value="InterPro"/>
</dbReference>
<evidence type="ECO:0000256" key="3">
    <source>
        <dbReference type="SAM" id="SignalP"/>
    </source>
</evidence>
<dbReference type="Pfam" id="PF02449">
    <property type="entry name" value="Glyco_hydro_42"/>
    <property type="match status" value="1"/>
</dbReference>
<dbReference type="SMR" id="A0A1H0XGX1"/>
<reference evidence="6" key="1">
    <citation type="submission" date="2016-10" db="EMBL/GenBank/DDBJ databases">
        <authorList>
            <person name="Varghese N."/>
            <person name="Submissions S."/>
        </authorList>
    </citation>
    <scope>NUCLEOTIDE SEQUENCE [LARGE SCALE GENOMIC DNA]</scope>
    <source>
        <strain evidence="6">JCM 18416</strain>
    </source>
</reference>
<dbReference type="GO" id="GO:0009341">
    <property type="term" value="C:beta-galactosidase complex"/>
    <property type="evidence" value="ECO:0007669"/>
    <property type="project" value="InterPro"/>
</dbReference>
<sequence length="444" mass="49392">MFSISSFRLRRALGAGLLSLSLGLGLSAQAAPSNSLKAPRPVVWSDFLGLNVQLQWFPEQTYRQQIAKLKALDLRWIRLGLHWERLEPAPGQWQWTDLDRLMQVIEQEQLKPLVYLVGSAPFATSAPAGVSNPDQYPPTNPQLFANSFATLASRYPHVDAWQVWNEQNIPPFWQPAEDPLQYRQLLESSLGTLSAARPDATQVIGGHAYYSQMPVRGGLMLQAMTQLGSVRPDRVTAYHPYSHEPEGDVPGAGDFIAHANTVNQYLRHSGSGPIWATEFGWSSYAGPVELQPIIGEQGQADYMLRRLALMSAMDFDRIFLFTLSDLDARATPRDQFYGLLRLNGSEKPAYQALKRFLQISGPSLTPMDAPAFASAPAGMFSIAWQRADGRWLWMFWAQENGTVRLQRSGSGTLYNPLRGTSQSVRSSGGSINVTVGRELQMLIL</sequence>
<keyword evidence="3" id="KW-0732">Signal</keyword>
<dbReference type="OrthoDB" id="9776971at2"/>
<protein>
    <submittedName>
        <fullName evidence="5">Beta-xylosidase</fullName>
    </submittedName>
</protein>
<dbReference type="SUPFAM" id="SSF51445">
    <property type="entry name" value="(Trans)glycosidases"/>
    <property type="match status" value="1"/>
</dbReference>
<dbReference type="RefSeq" id="WP_090434266.1">
    <property type="nucleotide sequence ID" value="NZ_FNJJ01000016.1"/>
</dbReference>
<dbReference type="GeneID" id="300933892"/>
<keyword evidence="2" id="KW-0326">Glycosidase</keyword>
<dbReference type="AlphaFoldDB" id="A0A1H0XGX1"/>